<name>A0A4P9WG28_9FUNG</name>
<dbReference type="OrthoDB" id="2218971at2759"/>
<reference evidence="2" key="1">
    <citation type="journal article" date="2018" name="Nat. Microbiol.">
        <title>Leveraging single-cell genomics to expand the fungal tree of life.</title>
        <authorList>
            <person name="Ahrendt S.R."/>
            <person name="Quandt C.A."/>
            <person name="Ciobanu D."/>
            <person name="Clum A."/>
            <person name="Salamov A."/>
            <person name="Andreopoulos B."/>
            <person name="Cheng J.F."/>
            <person name="Woyke T."/>
            <person name="Pelin A."/>
            <person name="Henrissat B."/>
            <person name="Reynolds N.K."/>
            <person name="Benny G.L."/>
            <person name="Smith M.E."/>
            <person name="James T.Y."/>
            <person name="Grigoriev I.V."/>
        </authorList>
    </citation>
    <scope>NUCLEOTIDE SEQUENCE [LARGE SCALE GENOMIC DNA]</scope>
</reference>
<gene>
    <name evidence="1" type="ORF">BDK51DRAFT_44802</name>
</gene>
<dbReference type="Gene3D" id="3.80.10.10">
    <property type="entry name" value="Ribonuclease Inhibitor"/>
    <property type="match status" value="1"/>
</dbReference>
<keyword evidence="2" id="KW-1185">Reference proteome</keyword>
<evidence type="ECO:0000313" key="2">
    <source>
        <dbReference type="Proteomes" id="UP000269721"/>
    </source>
</evidence>
<proteinExistence type="predicted"/>
<dbReference type="AlphaFoldDB" id="A0A4P9WG28"/>
<sequence>MPDFTEAPASTALPDRPALRNAPLSEILSHVLRFLYPLNGRTRQRTFVACTLRLASERGVRGIPAGGTRGDEVRRLRIWARDSEEDRWSVPILSYAAVTCCKNIRVIIFFNLWLLCSRSKVAWPLPIVAHIFRKCPKLAVFILRAQVEAPDANSAGFWARALGQSMRQALGRLRALALPLSNTKAAAALPHLKILSGGLLDDPSLNAYAAECLQLVKVDLRSSSVTDAGVKELLSYCLTIEELDLTETKITCITIVALKEYRPPALLGLGYNILLFENGENAGNSDVELANLPRLRGSKLTRLSLGSPKYRVSADLVCVLLETCSRLRGLSIWGLASAFVLETIARRLTNLRSLEHTASERCE</sequence>
<evidence type="ECO:0008006" key="3">
    <source>
        <dbReference type="Google" id="ProtNLM"/>
    </source>
</evidence>
<evidence type="ECO:0000313" key="1">
    <source>
        <dbReference type="EMBL" id="RKO90298.1"/>
    </source>
</evidence>
<dbReference type="EMBL" id="KZ995623">
    <property type="protein sequence ID" value="RKO90298.1"/>
    <property type="molecule type" value="Genomic_DNA"/>
</dbReference>
<accession>A0A4P9WG28</accession>
<dbReference type="SUPFAM" id="SSF52047">
    <property type="entry name" value="RNI-like"/>
    <property type="match status" value="1"/>
</dbReference>
<dbReference type="InterPro" id="IPR032675">
    <property type="entry name" value="LRR_dom_sf"/>
</dbReference>
<protein>
    <recommendedName>
        <fullName evidence="3">F-box domain-containing protein</fullName>
    </recommendedName>
</protein>
<dbReference type="Proteomes" id="UP000269721">
    <property type="component" value="Unassembled WGS sequence"/>
</dbReference>
<organism evidence="1 2">
    <name type="scientific">Blyttiomyces helicus</name>
    <dbReference type="NCBI Taxonomy" id="388810"/>
    <lineage>
        <taxon>Eukaryota</taxon>
        <taxon>Fungi</taxon>
        <taxon>Fungi incertae sedis</taxon>
        <taxon>Chytridiomycota</taxon>
        <taxon>Chytridiomycota incertae sedis</taxon>
        <taxon>Chytridiomycetes</taxon>
        <taxon>Chytridiomycetes incertae sedis</taxon>
        <taxon>Blyttiomyces</taxon>
    </lineage>
</organism>